<keyword evidence="2" id="KW-0732">Signal</keyword>
<dbReference type="PROSITE" id="PS51257">
    <property type="entry name" value="PROKAR_LIPOPROTEIN"/>
    <property type="match status" value="1"/>
</dbReference>
<evidence type="ECO:0000313" key="5">
    <source>
        <dbReference type="Proteomes" id="UP000501812"/>
    </source>
</evidence>
<dbReference type="RefSeq" id="WP_169457470.1">
    <property type="nucleotide sequence ID" value="NZ_CP051774.1"/>
</dbReference>
<feature type="signal peptide" evidence="2">
    <location>
        <begin position="1"/>
        <end position="24"/>
    </location>
</feature>
<protein>
    <submittedName>
        <fullName evidence="4">CAP domain-containing protein</fullName>
    </submittedName>
</protein>
<dbReference type="EMBL" id="CP051774">
    <property type="protein sequence ID" value="QJE98984.1"/>
    <property type="molecule type" value="Genomic_DNA"/>
</dbReference>
<evidence type="ECO:0000259" key="3">
    <source>
        <dbReference type="Pfam" id="PF00188"/>
    </source>
</evidence>
<dbReference type="InterPro" id="IPR035940">
    <property type="entry name" value="CAP_sf"/>
</dbReference>
<dbReference type="InterPro" id="IPR014044">
    <property type="entry name" value="CAP_dom"/>
</dbReference>
<evidence type="ECO:0000313" key="4">
    <source>
        <dbReference type="EMBL" id="QJE98984.1"/>
    </source>
</evidence>
<dbReference type="Pfam" id="PF00188">
    <property type="entry name" value="CAP"/>
    <property type="match status" value="1"/>
</dbReference>
<feature type="domain" description="SCP" evidence="3">
    <location>
        <begin position="53"/>
        <end position="167"/>
    </location>
</feature>
<evidence type="ECO:0000256" key="1">
    <source>
        <dbReference type="SAM" id="MobiDB-lite"/>
    </source>
</evidence>
<dbReference type="PANTHER" id="PTHR31157:SF1">
    <property type="entry name" value="SCP DOMAIN-CONTAINING PROTEIN"/>
    <property type="match status" value="1"/>
</dbReference>
<reference evidence="4 5" key="1">
    <citation type="submission" date="2020-04" db="EMBL/GenBank/DDBJ databases">
        <title>Luteolibacter sp. G-1-1-1 isolated from soil.</title>
        <authorList>
            <person name="Dahal R.H."/>
        </authorList>
    </citation>
    <scope>NUCLEOTIDE SEQUENCE [LARGE SCALE GENOMIC DNA]</scope>
    <source>
        <strain evidence="4 5">G-1-1-1</strain>
    </source>
</reference>
<evidence type="ECO:0000256" key="2">
    <source>
        <dbReference type="SAM" id="SignalP"/>
    </source>
</evidence>
<organism evidence="4 5">
    <name type="scientific">Luteolibacter luteus</name>
    <dbReference type="NCBI Taxonomy" id="2728835"/>
    <lineage>
        <taxon>Bacteria</taxon>
        <taxon>Pseudomonadati</taxon>
        <taxon>Verrucomicrobiota</taxon>
        <taxon>Verrucomicrobiia</taxon>
        <taxon>Verrucomicrobiales</taxon>
        <taxon>Verrucomicrobiaceae</taxon>
        <taxon>Luteolibacter</taxon>
    </lineage>
</organism>
<name>A0A858RR22_9BACT</name>
<dbReference type="Gene3D" id="3.40.33.10">
    <property type="entry name" value="CAP"/>
    <property type="match status" value="1"/>
</dbReference>
<accession>A0A858RR22</accession>
<dbReference type="PANTHER" id="PTHR31157">
    <property type="entry name" value="SCP DOMAIN-CONTAINING PROTEIN"/>
    <property type="match status" value="1"/>
</dbReference>
<dbReference type="SUPFAM" id="SSF55797">
    <property type="entry name" value="PR-1-like"/>
    <property type="match status" value="1"/>
</dbReference>
<keyword evidence="5" id="KW-1185">Reference proteome</keyword>
<dbReference type="CDD" id="cd05379">
    <property type="entry name" value="CAP_bacterial"/>
    <property type="match status" value="1"/>
</dbReference>
<dbReference type="KEGG" id="luo:HHL09_25460"/>
<dbReference type="AlphaFoldDB" id="A0A858RR22"/>
<feature type="compositionally biased region" description="Basic and acidic residues" evidence="1">
    <location>
        <begin position="74"/>
        <end position="91"/>
    </location>
</feature>
<sequence>MKIPVAVRILSTLALSSIAMLVSACGPLGGGGGNHRVVEAPGLRDLGSQVYAASNAYRKQNGLGSLKREKELDRLAQEHSESMARRGKLDHSGASGRTDQVTARFSVSEKAENVMRTHVKMGRDPQSTLKLWINSPGHRKNLLGPYALSGLGIAQDEMGNIWITQIYAPAAGSGSRGPSVGRYW</sequence>
<proteinExistence type="predicted"/>
<gene>
    <name evidence="4" type="ORF">HHL09_25460</name>
</gene>
<dbReference type="Proteomes" id="UP000501812">
    <property type="component" value="Chromosome"/>
</dbReference>
<feature type="region of interest" description="Disordered" evidence="1">
    <location>
        <begin position="74"/>
        <end position="103"/>
    </location>
</feature>
<feature type="chain" id="PRO_5032549178" evidence="2">
    <location>
        <begin position="25"/>
        <end position="184"/>
    </location>
</feature>